<name>A0A4Y2KFX4_ARAVE</name>
<evidence type="ECO:0000313" key="2">
    <source>
        <dbReference type="Proteomes" id="UP000499080"/>
    </source>
</evidence>
<comment type="caution">
    <text evidence="1">The sequence shown here is derived from an EMBL/GenBank/DDBJ whole genome shotgun (WGS) entry which is preliminary data.</text>
</comment>
<dbReference type="AlphaFoldDB" id="A0A4Y2KFX4"/>
<sequence>MRAGNHLPVPLEQRNHFLAKNYYYPLYQQERSKFLSASPSTNRYGTTIRSAITDSPNRAIALGPFFPSLVSLFHMFQNSNLPPPLSTRLLFRVLALLSLFFRGKIEVFV</sequence>
<reference evidence="1 2" key="1">
    <citation type="journal article" date="2019" name="Sci. Rep.">
        <title>Orb-weaving spider Araneus ventricosus genome elucidates the spidroin gene catalogue.</title>
        <authorList>
            <person name="Kono N."/>
            <person name="Nakamura H."/>
            <person name="Ohtoshi R."/>
            <person name="Moran D.A.P."/>
            <person name="Shinohara A."/>
            <person name="Yoshida Y."/>
            <person name="Fujiwara M."/>
            <person name="Mori M."/>
            <person name="Tomita M."/>
            <person name="Arakawa K."/>
        </authorList>
    </citation>
    <scope>NUCLEOTIDE SEQUENCE [LARGE SCALE GENOMIC DNA]</scope>
</reference>
<gene>
    <name evidence="1" type="ORF">AVEN_81773_1</name>
</gene>
<proteinExistence type="predicted"/>
<accession>A0A4Y2KFX4</accession>
<evidence type="ECO:0000313" key="1">
    <source>
        <dbReference type="EMBL" id="GBN00477.1"/>
    </source>
</evidence>
<dbReference type="Proteomes" id="UP000499080">
    <property type="component" value="Unassembled WGS sequence"/>
</dbReference>
<dbReference type="EMBL" id="BGPR01114270">
    <property type="protein sequence ID" value="GBN00477.1"/>
    <property type="molecule type" value="Genomic_DNA"/>
</dbReference>
<organism evidence="1 2">
    <name type="scientific">Araneus ventricosus</name>
    <name type="common">Orbweaver spider</name>
    <name type="synonym">Epeira ventricosa</name>
    <dbReference type="NCBI Taxonomy" id="182803"/>
    <lineage>
        <taxon>Eukaryota</taxon>
        <taxon>Metazoa</taxon>
        <taxon>Ecdysozoa</taxon>
        <taxon>Arthropoda</taxon>
        <taxon>Chelicerata</taxon>
        <taxon>Arachnida</taxon>
        <taxon>Araneae</taxon>
        <taxon>Araneomorphae</taxon>
        <taxon>Entelegynae</taxon>
        <taxon>Araneoidea</taxon>
        <taxon>Araneidae</taxon>
        <taxon>Araneus</taxon>
    </lineage>
</organism>
<keyword evidence="2" id="KW-1185">Reference proteome</keyword>
<protein>
    <submittedName>
        <fullName evidence="1">Uncharacterized protein</fullName>
    </submittedName>
</protein>